<protein>
    <submittedName>
        <fullName evidence="3">Glycerophosphodiester phosphodiesterase</fullName>
    </submittedName>
</protein>
<comment type="caution">
    <text evidence="3">The sequence shown here is derived from an EMBL/GenBank/DDBJ whole genome shotgun (WGS) entry which is preliminary data.</text>
</comment>
<dbReference type="Proteomes" id="UP000051966">
    <property type="component" value="Unassembled WGS sequence"/>
</dbReference>
<keyword evidence="1" id="KW-1133">Transmembrane helix</keyword>
<evidence type="ECO:0000313" key="4">
    <source>
        <dbReference type="Proteomes" id="UP000051966"/>
    </source>
</evidence>
<reference evidence="3 4" key="1">
    <citation type="journal article" date="2015" name="Genome Announc.">
        <title>Expanding the biotechnology potential of lactobacilli through comparative genomics of 213 strains and associated genera.</title>
        <authorList>
            <person name="Sun Z."/>
            <person name="Harris H.M."/>
            <person name="McCann A."/>
            <person name="Guo C."/>
            <person name="Argimon S."/>
            <person name="Zhang W."/>
            <person name="Yang X."/>
            <person name="Jeffery I.B."/>
            <person name="Cooney J.C."/>
            <person name="Kagawa T.F."/>
            <person name="Liu W."/>
            <person name="Song Y."/>
            <person name="Salvetti E."/>
            <person name="Wrobel A."/>
            <person name="Rasinkangas P."/>
            <person name="Parkhill J."/>
            <person name="Rea M.C."/>
            <person name="O'Sullivan O."/>
            <person name="Ritari J."/>
            <person name="Douillard F.P."/>
            <person name="Paul Ross R."/>
            <person name="Yang R."/>
            <person name="Briner A.E."/>
            <person name="Felis G.E."/>
            <person name="de Vos W.M."/>
            <person name="Barrangou R."/>
            <person name="Klaenhammer T.R."/>
            <person name="Caufield P.W."/>
            <person name="Cui Y."/>
            <person name="Zhang H."/>
            <person name="O'Toole P.W."/>
        </authorList>
    </citation>
    <scope>NUCLEOTIDE SEQUENCE [LARGE SCALE GENOMIC DNA]</scope>
    <source>
        <strain evidence="3 4">DSM 18382</strain>
    </source>
</reference>
<dbReference type="PANTHER" id="PTHR46211">
    <property type="entry name" value="GLYCEROPHOSPHORYL DIESTER PHOSPHODIESTERASE"/>
    <property type="match status" value="1"/>
</dbReference>
<dbReference type="GO" id="GO:0008081">
    <property type="term" value="F:phosphoric diester hydrolase activity"/>
    <property type="evidence" value="ECO:0007669"/>
    <property type="project" value="InterPro"/>
</dbReference>
<gene>
    <name evidence="3" type="ORF">FD41_GL002273</name>
</gene>
<dbReference type="GO" id="GO:0006629">
    <property type="term" value="P:lipid metabolic process"/>
    <property type="evidence" value="ECO:0007669"/>
    <property type="project" value="InterPro"/>
</dbReference>
<keyword evidence="1" id="KW-0472">Membrane</keyword>
<evidence type="ECO:0000259" key="2">
    <source>
        <dbReference type="PROSITE" id="PS51704"/>
    </source>
</evidence>
<keyword evidence="4" id="KW-1185">Reference proteome</keyword>
<feature type="transmembrane region" description="Helical" evidence="1">
    <location>
        <begin position="237"/>
        <end position="255"/>
    </location>
</feature>
<dbReference type="AlphaFoldDB" id="A0A0R1W3F6"/>
<evidence type="ECO:0000313" key="3">
    <source>
        <dbReference type="EMBL" id="KRM10089.1"/>
    </source>
</evidence>
<evidence type="ECO:0000256" key="1">
    <source>
        <dbReference type="SAM" id="Phobius"/>
    </source>
</evidence>
<dbReference type="SUPFAM" id="SSF51695">
    <property type="entry name" value="PLC-like phosphodiesterases"/>
    <property type="match status" value="1"/>
</dbReference>
<dbReference type="PATRIC" id="fig|1423743.5.peg.2333"/>
<sequence>MGLKMNQLQNQKLNHFIITFAVIISTLKWLMMLTANRFLIFISVVISIYLLGRMIWIGRFKHLKRKPRTIVAFWADILLLWVASLPVGLFGLSSFFKVAFPLTGDQFTWLTVNRHWLALLGAVIYISLFCWLLLMRHFFVNLLAVPETRFEAAFKITAKSVSLKDLWFSIRLILQAIVVITGLIIALAGVNYLLPLKATLVISEGIANLVVPIIEARLFLQLFALAKPGPVATFKNCFGYLTIAFGLVSIMGINFNSQTSKPAQQTIIVHRGIINNNGQPNTIGALKRSARHHFPFVEMDVQETKDRFFICAHDDTILIPHLGHREINRLNLRTIQKYHHVELFQQYLQTANRLGQPLIVELKVTNQSDRQMGSRFAKAFGAEMLKQPNMVHSTGYRYLRQIKAQYPEIKVGLVTMLNFSDLSRYKVDFYTLQHWTLTPFLLRMIQPQRQVYAWTQDHAFSMQRLDMMGVNGQVTDQATQLSRLSMNPSENNWLRVLNLLIIYL</sequence>
<dbReference type="PROSITE" id="PS51704">
    <property type="entry name" value="GP_PDE"/>
    <property type="match status" value="1"/>
</dbReference>
<dbReference type="Gene3D" id="3.20.20.190">
    <property type="entry name" value="Phosphatidylinositol (PI) phosphodiesterase"/>
    <property type="match status" value="1"/>
</dbReference>
<dbReference type="InterPro" id="IPR017946">
    <property type="entry name" value="PLC-like_Pdiesterase_TIM-brl"/>
</dbReference>
<feature type="transmembrane region" description="Helical" evidence="1">
    <location>
        <begin position="116"/>
        <end position="134"/>
    </location>
</feature>
<accession>A0A0R1W3F6</accession>
<feature type="domain" description="GP-PDE" evidence="2">
    <location>
        <begin position="265"/>
        <end position="485"/>
    </location>
</feature>
<dbReference type="PANTHER" id="PTHR46211:SF8">
    <property type="entry name" value="PHOSPHODIESTERASE"/>
    <property type="match status" value="1"/>
</dbReference>
<keyword evidence="1" id="KW-0812">Transmembrane</keyword>
<feature type="transmembrane region" description="Helical" evidence="1">
    <location>
        <begin position="12"/>
        <end position="32"/>
    </location>
</feature>
<dbReference type="InterPro" id="IPR030395">
    <property type="entry name" value="GP_PDE_dom"/>
</dbReference>
<organism evidence="3 4">
    <name type="scientific">Lentilactobacillus farraginis DSM 18382 = JCM 14108</name>
    <dbReference type="NCBI Taxonomy" id="1423743"/>
    <lineage>
        <taxon>Bacteria</taxon>
        <taxon>Bacillati</taxon>
        <taxon>Bacillota</taxon>
        <taxon>Bacilli</taxon>
        <taxon>Lactobacillales</taxon>
        <taxon>Lactobacillaceae</taxon>
        <taxon>Lentilactobacillus</taxon>
    </lineage>
</organism>
<feature type="transmembrane region" description="Helical" evidence="1">
    <location>
        <begin position="38"/>
        <end position="58"/>
    </location>
</feature>
<feature type="transmembrane region" description="Helical" evidence="1">
    <location>
        <begin position="70"/>
        <end position="96"/>
    </location>
</feature>
<feature type="transmembrane region" description="Helical" evidence="1">
    <location>
        <begin position="172"/>
        <end position="194"/>
    </location>
</feature>
<name>A0A0R1W3F6_9LACO</name>
<proteinExistence type="predicted"/>
<dbReference type="EMBL" id="AZFY01000034">
    <property type="protein sequence ID" value="KRM10089.1"/>
    <property type="molecule type" value="Genomic_DNA"/>
</dbReference>
<dbReference type="Pfam" id="PF03009">
    <property type="entry name" value="GDPD"/>
    <property type="match status" value="1"/>
</dbReference>